<dbReference type="GeneID" id="14376955"/>
<feature type="region of interest" description="Disordered" evidence="1">
    <location>
        <begin position="165"/>
        <end position="188"/>
    </location>
</feature>
<dbReference type="RefSeq" id="WP_015301632.1">
    <property type="nucleotide sequence ID" value="NC_019964.1"/>
</dbReference>
<dbReference type="AlphaFoldDB" id="L0IE36"/>
<dbReference type="PANTHER" id="PTHR43739:SF5">
    <property type="entry name" value="EXO-ALPHA-SIALIDASE"/>
    <property type="match status" value="1"/>
</dbReference>
<sequence>MDVVHLALADTLLTVTGTGADASRRTRSLDAGRLECVASPPTDPTTVFVGTFDGGAVRLTDEGVESLDVGGELDGGDDPVTALAISPHDPDTVYAGTEPSRLYRSRDGGETWTHLAGIADLPSEPEWFFPPRPDTHHVRWIEVDQFDPDRLYVGIEAGAFLLSTDGGESWQERPPGARRDNHSLETHPDREGLVYAAAGDGFARSTDGGETWDHPQVGLDHRYCWSVVADPSDPESVLVSAASGASQAHRQGTADSYVYRLQSEDAWERLEGTGLPTGDGVVRAVFATTDEAGVVYGANNTGLYRSSDFGDSWRPVPIEWDDAFETQTPRGIVVRSD</sequence>
<reference evidence="2" key="1">
    <citation type="submission" date="2011-09" db="EMBL/GenBank/DDBJ databases">
        <title>Complete sequence of Halovivax ruber XH-70.</title>
        <authorList>
            <consortium name="US DOE Joint Genome Institute"/>
            <person name="Lucas S."/>
            <person name="Han J."/>
            <person name="Lapidus A."/>
            <person name="Cheng J.-F."/>
            <person name="Goodwin L."/>
            <person name="Pitluck S."/>
            <person name="Peters L."/>
            <person name="Mikhailova N."/>
            <person name="Davenport K."/>
            <person name="Detter J.C."/>
            <person name="Han C."/>
            <person name="Tapia R."/>
            <person name="Land M."/>
            <person name="Hauser L."/>
            <person name="Kyrpides N."/>
            <person name="Ivanova N."/>
            <person name="Pagani I."/>
            <person name="Sproer C."/>
            <person name="Anderson I."/>
            <person name="Woyke T."/>
        </authorList>
    </citation>
    <scope>NUCLEOTIDE SEQUENCE</scope>
    <source>
        <strain evidence="2">XH-70</strain>
    </source>
</reference>
<dbReference type="PANTHER" id="PTHR43739">
    <property type="entry name" value="XYLOGLUCANASE (EUROFUNG)"/>
    <property type="match status" value="1"/>
</dbReference>
<evidence type="ECO:0000313" key="3">
    <source>
        <dbReference type="Proteomes" id="UP000010846"/>
    </source>
</evidence>
<dbReference type="InterPro" id="IPR015943">
    <property type="entry name" value="WD40/YVTN_repeat-like_dom_sf"/>
</dbReference>
<dbReference type="Gene3D" id="2.130.10.10">
    <property type="entry name" value="YVTN repeat-like/Quinoprotein amine dehydrogenase"/>
    <property type="match status" value="1"/>
</dbReference>
<protein>
    <submittedName>
        <fullName evidence="2">BNR/Asp-box repeat protein</fullName>
    </submittedName>
</protein>
<name>L0IE36_HALRX</name>
<gene>
    <name evidence="2" type="ordered locus">Halru_2447</name>
</gene>
<dbReference type="EMBL" id="CP003050">
    <property type="protein sequence ID" value="AGB17029.1"/>
    <property type="molecule type" value="Genomic_DNA"/>
</dbReference>
<dbReference type="eggNOG" id="arCOG08113">
    <property type="taxonomic scope" value="Archaea"/>
</dbReference>
<dbReference type="GO" id="GO:0010411">
    <property type="term" value="P:xyloglucan metabolic process"/>
    <property type="evidence" value="ECO:0007669"/>
    <property type="project" value="TreeGrafter"/>
</dbReference>
<dbReference type="Proteomes" id="UP000010846">
    <property type="component" value="Chromosome"/>
</dbReference>
<proteinExistence type="predicted"/>
<evidence type="ECO:0000313" key="2">
    <source>
        <dbReference type="EMBL" id="AGB17029.1"/>
    </source>
</evidence>
<dbReference type="KEGG" id="hru:Halru_2447"/>
<dbReference type="HOGENOM" id="CLU_058803_1_0_2"/>
<dbReference type="InterPro" id="IPR052025">
    <property type="entry name" value="Xyloglucanase_GH74"/>
</dbReference>
<dbReference type="SUPFAM" id="SSF110296">
    <property type="entry name" value="Oligoxyloglucan reducing end-specific cellobiohydrolase"/>
    <property type="match status" value="1"/>
</dbReference>
<organism evidence="2 3">
    <name type="scientific">Halovivax ruber (strain DSM 18193 / JCM 13892 / XH-70)</name>
    <dbReference type="NCBI Taxonomy" id="797302"/>
    <lineage>
        <taxon>Archaea</taxon>
        <taxon>Methanobacteriati</taxon>
        <taxon>Methanobacteriota</taxon>
        <taxon>Stenosarchaea group</taxon>
        <taxon>Halobacteria</taxon>
        <taxon>Halobacteriales</taxon>
        <taxon>Natrialbaceae</taxon>
        <taxon>Halovivax</taxon>
    </lineage>
</organism>
<accession>L0IE36</accession>
<dbReference type="Pfam" id="PF02012">
    <property type="entry name" value="BNR"/>
    <property type="match status" value="1"/>
</dbReference>
<dbReference type="InterPro" id="IPR002860">
    <property type="entry name" value="BNR_rpt"/>
</dbReference>
<dbReference type="OrthoDB" id="197823at2157"/>
<feature type="compositionally biased region" description="Basic and acidic residues" evidence="1">
    <location>
        <begin position="175"/>
        <end position="188"/>
    </location>
</feature>
<dbReference type="CDD" id="cd15482">
    <property type="entry name" value="Sialidase_non-viral"/>
    <property type="match status" value="2"/>
</dbReference>
<evidence type="ECO:0000256" key="1">
    <source>
        <dbReference type="SAM" id="MobiDB-lite"/>
    </source>
</evidence>
<keyword evidence="3" id="KW-1185">Reference proteome</keyword>